<dbReference type="Proteomes" id="UP000427636">
    <property type="component" value="Chromosome"/>
</dbReference>
<evidence type="ECO:0000313" key="4">
    <source>
        <dbReference type="Proteomes" id="UP000427636"/>
    </source>
</evidence>
<organism evidence="3 4">
    <name type="scientific">Gemella sanguinis</name>
    <dbReference type="NCBI Taxonomy" id="84135"/>
    <lineage>
        <taxon>Bacteria</taxon>
        <taxon>Bacillati</taxon>
        <taxon>Bacillota</taxon>
        <taxon>Bacilli</taxon>
        <taxon>Bacillales</taxon>
        <taxon>Gemellaceae</taxon>
        <taxon>Gemella</taxon>
    </lineage>
</organism>
<dbReference type="CDD" id="cd02440">
    <property type="entry name" value="AdoMet_MTases"/>
    <property type="match status" value="1"/>
</dbReference>
<keyword evidence="4" id="KW-1185">Reference proteome</keyword>
<dbReference type="PANTHER" id="PTHR44068:SF11">
    <property type="entry name" value="GERANYL DIPHOSPHATE 2-C-METHYLTRANSFERASE"/>
    <property type="match status" value="1"/>
</dbReference>
<reference evidence="3 4" key="1">
    <citation type="submission" date="2019-11" db="EMBL/GenBank/DDBJ databases">
        <title>FDA dAtabase for Regulatory Grade micrObial Sequences (FDA-ARGOS): Supporting development and validation of Infectious Disease Dx tests.</title>
        <authorList>
            <person name="Turner S."/>
            <person name="Byrd R."/>
            <person name="Tallon L."/>
            <person name="Sadzewicz L."/>
            <person name="Vavikolanu K."/>
            <person name="Mehta A."/>
            <person name="Aluvathingal J."/>
            <person name="Nadendla S."/>
            <person name="Myers T."/>
            <person name="Yan Y."/>
            <person name="Sichtig H."/>
        </authorList>
    </citation>
    <scope>NUCLEOTIDE SEQUENCE [LARGE SCALE GENOMIC DNA]</scope>
    <source>
        <strain evidence="3 4">FDAARGOS_742</strain>
    </source>
</reference>
<dbReference type="EMBL" id="CP046313">
    <property type="protein sequence ID" value="QGS07059.1"/>
    <property type="molecule type" value="Genomic_DNA"/>
</dbReference>
<evidence type="ECO:0000313" key="3">
    <source>
        <dbReference type="EMBL" id="QGS07059.1"/>
    </source>
</evidence>
<name>A0ABX6FH25_9BACL</name>
<evidence type="ECO:0000259" key="2">
    <source>
        <dbReference type="Pfam" id="PF08241"/>
    </source>
</evidence>
<sequence>MNNYIKLNEDRWNNVKNDYTEPLTHEELEEARNNPISVALTVGKKVPKEWFEKANGKKILGLACGGGQQGPVFAVKGYDVTIMDFSKSQLQRDDMVAKREGLKINTVQADMTKPFPFENETFDIIFNPVSNVYVEDLENIYKETSRVLKKGGLLMVGFMNPWIYMYDADIVWDKPDEELLLKFSIPFNSRELEEKGKITINPEYGYEFSHTLETQIRGQLKNGLAMIDFYESCDKRHRLSRYGNDYIATLCVKL</sequence>
<gene>
    <name evidence="3" type="ORF">FOC50_01535</name>
</gene>
<proteinExistence type="predicted"/>
<dbReference type="GO" id="GO:0008168">
    <property type="term" value="F:methyltransferase activity"/>
    <property type="evidence" value="ECO:0007669"/>
    <property type="project" value="UniProtKB-KW"/>
</dbReference>
<dbReference type="GO" id="GO:0032259">
    <property type="term" value="P:methylation"/>
    <property type="evidence" value="ECO:0007669"/>
    <property type="project" value="UniProtKB-KW"/>
</dbReference>
<dbReference type="Gene3D" id="3.40.50.150">
    <property type="entry name" value="Vaccinia Virus protein VP39"/>
    <property type="match status" value="1"/>
</dbReference>
<dbReference type="InterPro" id="IPR050447">
    <property type="entry name" value="Erg6_SMT_methyltransf"/>
</dbReference>
<dbReference type="GeneID" id="84801936"/>
<evidence type="ECO:0000256" key="1">
    <source>
        <dbReference type="ARBA" id="ARBA00022679"/>
    </source>
</evidence>
<dbReference type="InterPro" id="IPR013216">
    <property type="entry name" value="Methyltransf_11"/>
</dbReference>
<accession>A0ABX6FH25</accession>
<dbReference type="PANTHER" id="PTHR44068">
    <property type="entry name" value="ZGC:194242"/>
    <property type="match status" value="1"/>
</dbReference>
<feature type="domain" description="Methyltransferase type 11" evidence="2">
    <location>
        <begin position="61"/>
        <end position="155"/>
    </location>
</feature>
<keyword evidence="1" id="KW-0808">Transferase</keyword>
<dbReference type="InterPro" id="IPR029063">
    <property type="entry name" value="SAM-dependent_MTases_sf"/>
</dbReference>
<protein>
    <submittedName>
        <fullName evidence="3">Methyltransferase domain-containing protein</fullName>
    </submittedName>
</protein>
<dbReference type="SUPFAM" id="SSF53335">
    <property type="entry name" value="S-adenosyl-L-methionine-dependent methyltransferases"/>
    <property type="match status" value="1"/>
</dbReference>
<keyword evidence="3" id="KW-0489">Methyltransferase</keyword>
<dbReference type="Pfam" id="PF08241">
    <property type="entry name" value="Methyltransf_11"/>
    <property type="match status" value="1"/>
</dbReference>
<dbReference type="RefSeq" id="WP_006364496.1">
    <property type="nucleotide sequence ID" value="NZ_CP046313.1"/>
</dbReference>